<dbReference type="InterPro" id="IPR015860">
    <property type="entry name" value="ABC_transpr_TagH-like"/>
</dbReference>
<dbReference type="SMART" id="SM00382">
    <property type="entry name" value="AAA"/>
    <property type="match status" value="1"/>
</dbReference>
<dbReference type="CDD" id="cd03220">
    <property type="entry name" value="ABC_KpsT_Wzt"/>
    <property type="match status" value="1"/>
</dbReference>
<evidence type="ECO:0000256" key="1">
    <source>
        <dbReference type="ARBA" id="ARBA00005417"/>
    </source>
</evidence>
<accession>A0A562NUC9</accession>
<dbReference type="OrthoDB" id="9778870at2"/>
<dbReference type="GO" id="GO:0005524">
    <property type="term" value="F:ATP binding"/>
    <property type="evidence" value="ECO:0007669"/>
    <property type="project" value="UniProtKB-KW"/>
</dbReference>
<evidence type="ECO:0000256" key="2">
    <source>
        <dbReference type="ARBA" id="ARBA00022448"/>
    </source>
</evidence>
<dbReference type="EMBL" id="VLKU01000003">
    <property type="protein sequence ID" value="TWI35733.1"/>
    <property type="molecule type" value="Genomic_DNA"/>
</dbReference>
<dbReference type="PANTHER" id="PTHR46743:SF2">
    <property type="entry name" value="TEICHOIC ACIDS EXPORT ATP-BINDING PROTEIN TAGH"/>
    <property type="match status" value="1"/>
</dbReference>
<feature type="domain" description="ABC transporter" evidence="5">
    <location>
        <begin position="2"/>
        <end position="221"/>
    </location>
</feature>
<proteinExistence type="inferred from homology"/>
<name>A0A562NUC9_9RHOB</name>
<dbReference type="InterPro" id="IPR003439">
    <property type="entry name" value="ABC_transporter-like_ATP-bd"/>
</dbReference>
<keyword evidence="4 6" id="KW-0067">ATP-binding</keyword>
<comment type="caution">
    <text evidence="6">The sequence shown here is derived from an EMBL/GenBank/DDBJ whole genome shotgun (WGS) entry which is preliminary data.</text>
</comment>
<keyword evidence="3" id="KW-0547">Nucleotide-binding</keyword>
<evidence type="ECO:0000259" key="5">
    <source>
        <dbReference type="PROSITE" id="PS50893"/>
    </source>
</evidence>
<dbReference type="GO" id="GO:0016887">
    <property type="term" value="F:ATP hydrolysis activity"/>
    <property type="evidence" value="ECO:0007669"/>
    <property type="project" value="InterPro"/>
</dbReference>
<keyword evidence="7" id="KW-1185">Reference proteome</keyword>
<dbReference type="Proteomes" id="UP000316225">
    <property type="component" value="Unassembled WGS sequence"/>
</dbReference>
<dbReference type="PROSITE" id="PS50893">
    <property type="entry name" value="ABC_TRANSPORTER_2"/>
    <property type="match status" value="1"/>
</dbReference>
<evidence type="ECO:0000256" key="3">
    <source>
        <dbReference type="ARBA" id="ARBA00022741"/>
    </source>
</evidence>
<comment type="similarity">
    <text evidence="1">Belongs to the ABC transporter superfamily.</text>
</comment>
<dbReference type="PANTHER" id="PTHR46743">
    <property type="entry name" value="TEICHOIC ACIDS EXPORT ATP-BINDING PROTEIN TAGH"/>
    <property type="match status" value="1"/>
</dbReference>
<sequence length="232" mass="25106">MIRLENLTKIYRLKGRLHCVADNLNAYFPTGSSVALLGRNGAGKSTLLRMIAGTVSPTSGKVLSNGTISWPVGFAGSFHPELTGAQNVRFVARIYGVDTDELVDYVADFAELGAHYHQPFMSYSSGMRSRLAMGTSMGIHFDTYLVDEVTSVGDADFRAKSQRVFNERMSTSGAIVVSHSMPTIRGMCNMGAVLDRGHLTVCEDLEEAIALHEAILRVPHSAPAAQPAQLTK</sequence>
<dbReference type="SUPFAM" id="SSF52540">
    <property type="entry name" value="P-loop containing nucleoside triphosphate hydrolases"/>
    <property type="match status" value="1"/>
</dbReference>
<protein>
    <submittedName>
        <fullName evidence="6">Capsular polysaccharide transport system ATP-binding protein</fullName>
    </submittedName>
</protein>
<evidence type="ECO:0000313" key="7">
    <source>
        <dbReference type="Proteomes" id="UP000316225"/>
    </source>
</evidence>
<keyword evidence="2" id="KW-0813">Transport</keyword>
<dbReference type="InterPro" id="IPR050683">
    <property type="entry name" value="Bact_Polysacc_Export_ATP-bd"/>
</dbReference>
<dbReference type="AlphaFoldDB" id="A0A562NUC9"/>
<dbReference type="GO" id="GO:0140359">
    <property type="term" value="F:ABC-type transporter activity"/>
    <property type="evidence" value="ECO:0007669"/>
    <property type="project" value="InterPro"/>
</dbReference>
<evidence type="ECO:0000256" key="4">
    <source>
        <dbReference type="ARBA" id="ARBA00022840"/>
    </source>
</evidence>
<dbReference type="PROSITE" id="PS00211">
    <property type="entry name" value="ABC_TRANSPORTER_1"/>
    <property type="match status" value="1"/>
</dbReference>
<organism evidence="6 7">
    <name type="scientific">Paracoccus sulfuroxidans</name>
    <dbReference type="NCBI Taxonomy" id="384678"/>
    <lineage>
        <taxon>Bacteria</taxon>
        <taxon>Pseudomonadati</taxon>
        <taxon>Pseudomonadota</taxon>
        <taxon>Alphaproteobacteria</taxon>
        <taxon>Rhodobacterales</taxon>
        <taxon>Paracoccaceae</taxon>
        <taxon>Paracoccus</taxon>
    </lineage>
</organism>
<dbReference type="Gene3D" id="3.40.50.300">
    <property type="entry name" value="P-loop containing nucleotide triphosphate hydrolases"/>
    <property type="match status" value="1"/>
</dbReference>
<dbReference type="InterPro" id="IPR027417">
    <property type="entry name" value="P-loop_NTPase"/>
</dbReference>
<dbReference type="InterPro" id="IPR003593">
    <property type="entry name" value="AAA+_ATPase"/>
</dbReference>
<gene>
    <name evidence="6" type="ORF">IQ24_01091</name>
</gene>
<dbReference type="InterPro" id="IPR017871">
    <property type="entry name" value="ABC_transporter-like_CS"/>
</dbReference>
<evidence type="ECO:0000313" key="6">
    <source>
        <dbReference type="EMBL" id="TWI35733.1"/>
    </source>
</evidence>
<reference evidence="6 7" key="1">
    <citation type="journal article" date="2015" name="Stand. Genomic Sci.">
        <title>Genomic Encyclopedia of Bacterial and Archaeal Type Strains, Phase III: the genomes of soil and plant-associated and newly described type strains.</title>
        <authorList>
            <person name="Whitman W.B."/>
            <person name="Woyke T."/>
            <person name="Klenk H.P."/>
            <person name="Zhou Y."/>
            <person name="Lilburn T.G."/>
            <person name="Beck B.J."/>
            <person name="De Vos P."/>
            <person name="Vandamme P."/>
            <person name="Eisen J.A."/>
            <person name="Garrity G."/>
            <person name="Hugenholtz P."/>
            <person name="Kyrpides N.C."/>
        </authorList>
    </citation>
    <scope>NUCLEOTIDE SEQUENCE [LARGE SCALE GENOMIC DNA]</scope>
    <source>
        <strain evidence="6 7">CGMCC 1.5364</strain>
    </source>
</reference>
<dbReference type="Pfam" id="PF00005">
    <property type="entry name" value="ABC_tran"/>
    <property type="match status" value="1"/>
</dbReference>
<dbReference type="GO" id="GO:0016020">
    <property type="term" value="C:membrane"/>
    <property type="evidence" value="ECO:0007669"/>
    <property type="project" value="InterPro"/>
</dbReference>
<dbReference type="RefSeq" id="WP_145396803.1">
    <property type="nucleotide sequence ID" value="NZ_VLKU01000003.1"/>
</dbReference>